<keyword evidence="2" id="KW-0812">Transmembrane</keyword>
<dbReference type="KEGG" id="mend:L6E24_05675"/>
<evidence type="ECO:0000313" key="4">
    <source>
        <dbReference type="Proteomes" id="UP001060368"/>
    </source>
</evidence>
<feature type="compositionally biased region" description="Basic and acidic residues" evidence="1">
    <location>
        <begin position="43"/>
        <end position="66"/>
    </location>
</feature>
<feature type="transmembrane region" description="Helical" evidence="2">
    <location>
        <begin position="6"/>
        <end position="32"/>
    </location>
</feature>
<feature type="region of interest" description="Disordered" evidence="1">
    <location>
        <begin position="43"/>
        <end position="69"/>
    </location>
</feature>
<organism evidence="3 4">
    <name type="scientific">Methanoplanus endosymbiosus</name>
    <dbReference type="NCBI Taxonomy" id="33865"/>
    <lineage>
        <taxon>Archaea</taxon>
        <taxon>Methanobacteriati</taxon>
        <taxon>Methanobacteriota</taxon>
        <taxon>Stenosarchaea group</taxon>
        <taxon>Methanomicrobia</taxon>
        <taxon>Methanomicrobiales</taxon>
        <taxon>Methanomicrobiaceae</taxon>
        <taxon>Methanoplanus</taxon>
    </lineage>
</organism>
<dbReference type="GeneID" id="74307167"/>
<evidence type="ECO:0000313" key="3">
    <source>
        <dbReference type="EMBL" id="UUX93607.1"/>
    </source>
</evidence>
<gene>
    <name evidence="3" type="ORF">L6E24_05675</name>
</gene>
<sequence length="174" mass="19739">MTIDPIMYANLILSAIAVILILILAAIVLILLHMRSLPPKIKEKAEDKESNKKIENDKKTKDKEVAEPSTLYKSESIEENLMEIFRQYKLTSFTMATIDGLVISSTESYPDEDAANYSYMYLQGSQPESPYIKLIGVPYKGGTVVGIIKSENELSENDITLIERDIRYILRKNM</sequence>
<keyword evidence="4" id="KW-1185">Reference proteome</keyword>
<evidence type="ECO:0000256" key="1">
    <source>
        <dbReference type="SAM" id="MobiDB-lite"/>
    </source>
</evidence>
<accession>A0A9E7PTF7</accession>
<name>A0A9E7PTF7_9EURY</name>
<proteinExistence type="predicted"/>
<dbReference type="RefSeq" id="WP_257743744.1">
    <property type="nucleotide sequence ID" value="NZ_CP096115.1"/>
</dbReference>
<keyword evidence="2" id="KW-1133">Transmembrane helix</keyword>
<protein>
    <submittedName>
        <fullName evidence="3">Uncharacterized protein</fullName>
    </submittedName>
</protein>
<dbReference type="AlphaFoldDB" id="A0A9E7PTF7"/>
<reference evidence="3" key="1">
    <citation type="submission" date="2022-04" db="EMBL/GenBank/DDBJ databases">
        <title>Complete genome of Methanoplanus endosymbiosus DSM 3599.</title>
        <authorList>
            <person name="Chen S.-C."/>
            <person name="You Y.-T."/>
            <person name="Zhou Y.-Z."/>
            <person name="Lai M.-C."/>
        </authorList>
    </citation>
    <scope>NUCLEOTIDE SEQUENCE</scope>
    <source>
        <strain evidence="3">DSM 3599</strain>
    </source>
</reference>
<dbReference type="EMBL" id="CP096115">
    <property type="protein sequence ID" value="UUX93607.1"/>
    <property type="molecule type" value="Genomic_DNA"/>
</dbReference>
<dbReference type="Proteomes" id="UP001060368">
    <property type="component" value="Chromosome"/>
</dbReference>
<keyword evidence="2" id="KW-0472">Membrane</keyword>
<evidence type="ECO:0000256" key="2">
    <source>
        <dbReference type="SAM" id="Phobius"/>
    </source>
</evidence>